<evidence type="ECO:0000313" key="1">
    <source>
        <dbReference type="EMBL" id="JAD64806.1"/>
    </source>
</evidence>
<protein>
    <submittedName>
        <fullName evidence="1">Uncharacterized protein</fullName>
    </submittedName>
</protein>
<dbReference type="AlphaFoldDB" id="A0A0A9BN50"/>
<organism evidence="1">
    <name type="scientific">Arundo donax</name>
    <name type="common">Giant reed</name>
    <name type="synonym">Donax arundinaceus</name>
    <dbReference type="NCBI Taxonomy" id="35708"/>
    <lineage>
        <taxon>Eukaryota</taxon>
        <taxon>Viridiplantae</taxon>
        <taxon>Streptophyta</taxon>
        <taxon>Embryophyta</taxon>
        <taxon>Tracheophyta</taxon>
        <taxon>Spermatophyta</taxon>
        <taxon>Magnoliopsida</taxon>
        <taxon>Liliopsida</taxon>
        <taxon>Poales</taxon>
        <taxon>Poaceae</taxon>
        <taxon>PACMAD clade</taxon>
        <taxon>Arundinoideae</taxon>
        <taxon>Arundineae</taxon>
        <taxon>Arundo</taxon>
    </lineage>
</organism>
<reference evidence="1" key="2">
    <citation type="journal article" date="2015" name="Data Brief">
        <title>Shoot transcriptome of the giant reed, Arundo donax.</title>
        <authorList>
            <person name="Barrero R.A."/>
            <person name="Guerrero F.D."/>
            <person name="Moolhuijzen P."/>
            <person name="Goolsby J.A."/>
            <person name="Tidwell J."/>
            <person name="Bellgard S.E."/>
            <person name="Bellgard M.I."/>
        </authorList>
    </citation>
    <scope>NUCLEOTIDE SEQUENCE</scope>
    <source>
        <tissue evidence="1">Shoot tissue taken approximately 20 cm above the soil surface</tissue>
    </source>
</reference>
<reference evidence="1" key="1">
    <citation type="submission" date="2014-09" db="EMBL/GenBank/DDBJ databases">
        <authorList>
            <person name="Magalhaes I.L.F."/>
            <person name="Oliveira U."/>
            <person name="Santos F.R."/>
            <person name="Vidigal T.H.D.A."/>
            <person name="Brescovit A.D."/>
            <person name="Santos A.J."/>
        </authorList>
    </citation>
    <scope>NUCLEOTIDE SEQUENCE</scope>
    <source>
        <tissue evidence="1">Shoot tissue taken approximately 20 cm above the soil surface</tissue>
    </source>
</reference>
<accession>A0A0A9BN50</accession>
<dbReference type="EMBL" id="GBRH01233089">
    <property type="protein sequence ID" value="JAD64806.1"/>
    <property type="molecule type" value="Transcribed_RNA"/>
</dbReference>
<proteinExistence type="predicted"/>
<name>A0A0A9BN50_ARUDO</name>
<sequence length="29" mass="3307">MPLLLQSAPRTLTRHVMISSRPGRFIATR</sequence>